<feature type="region of interest" description="Disordered" evidence="1">
    <location>
        <begin position="306"/>
        <end position="325"/>
    </location>
</feature>
<evidence type="ECO:0000313" key="3">
    <source>
        <dbReference type="Proteomes" id="UP001374584"/>
    </source>
</evidence>
<dbReference type="AlphaFoldDB" id="A0AAN9KZ62"/>
<evidence type="ECO:0000256" key="1">
    <source>
        <dbReference type="SAM" id="MobiDB-lite"/>
    </source>
</evidence>
<evidence type="ECO:0000313" key="2">
    <source>
        <dbReference type="EMBL" id="KAK7325691.1"/>
    </source>
</evidence>
<reference evidence="2 3" key="1">
    <citation type="submission" date="2024-01" db="EMBL/GenBank/DDBJ databases">
        <title>The genomes of 5 underutilized Papilionoideae crops provide insights into root nodulation and disease resistanc.</title>
        <authorList>
            <person name="Jiang F."/>
        </authorList>
    </citation>
    <scope>NUCLEOTIDE SEQUENCE [LARGE SCALE GENOMIC DNA]</scope>
    <source>
        <strain evidence="2">JINMINGXINNONG_FW02</strain>
        <tissue evidence="2">Leaves</tissue>
    </source>
</reference>
<protein>
    <submittedName>
        <fullName evidence="2">Uncharacterized protein</fullName>
    </submittedName>
</protein>
<dbReference type="EMBL" id="JAYMYR010000106">
    <property type="protein sequence ID" value="KAK7325691.1"/>
    <property type="molecule type" value="Genomic_DNA"/>
</dbReference>
<dbReference type="Proteomes" id="UP001374584">
    <property type="component" value="Unassembled WGS sequence"/>
</dbReference>
<comment type="caution">
    <text evidence="2">The sequence shown here is derived from an EMBL/GenBank/DDBJ whole genome shotgun (WGS) entry which is preliminary data.</text>
</comment>
<name>A0AAN9KZ62_PHACN</name>
<organism evidence="2 3">
    <name type="scientific">Phaseolus coccineus</name>
    <name type="common">Scarlet runner bean</name>
    <name type="synonym">Phaseolus multiflorus</name>
    <dbReference type="NCBI Taxonomy" id="3886"/>
    <lineage>
        <taxon>Eukaryota</taxon>
        <taxon>Viridiplantae</taxon>
        <taxon>Streptophyta</taxon>
        <taxon>Embryophyta</taxon>
        <taxon>Tracheophyta</taxon>
        <taxon>Spermatophyta</taxon>
        <taxon>Magnoliopsida</taxon>
        <taxon>eudicotyledons</taxon>
        <taxon>Gunneridae</taxon>
        <taxon>Pentapetalae</taxon>
        <taxon>rosids</taxon>
        <taxon>fabids</taxon>
        <taxon>Fabales</taxon>
        <taxon>Fabaceae</taxon>
        <taxon>Papilionoideae</taxon>
        <taxon>50 kb inversion clade</taxon>
        <taxon>NPAAA clade</taxon>
        <taxon>indigoferoid/millettioid clade</taxon>
        <taxon>Phaseoleae</taxon>
        <taxon>Phaseolus</taxon>
    </lineage>
</organism>
<accession>A0AAN9KZ62</accession>
<proteinExistence type="predicted"/>
<keyword evidence="3" id="KW-1185">Reference proteome</keyword>
<gene>
    <name evidence="2" type="ORF">VNO80_33957</name>
</gene>
<sequence>MIGINQLESTSCGSMGMSWWGSAEARAGKGGWVDIDMQDRLTLQGLDFNSKAVKQGLGLEFQGPLQGMWVPIGLIDHIFSILYKGGIARFDLIILFLLIRENLGFEVEPAYGLELLQLEKGSTGGQVTAIPIQSLITLGKWGTRRCVQPLHEGGGICYQKSALVTDSSGLHYYCQQEGMRKLGPFRGEEVVQSFEKNKNTVISVRKEMKLLSDPGVHFHSHRPSRNDDRECYLECNLDLPFILLIILIKVSSDSRKKEAKGKEVIVQLAEEGKFVGTSIIGPKEEGAERERCLGDPLVVRAWKGKTDHGLRDRKSVTAERSEKLN</sequence>